<sequence>MGRGRWSVEGGEVVAAATPLLGSRKAGEKCLAKDFRFKSFFFPLFTTCRPPSSCNTWSLSATAVASRVCSTSPRPPDEGQKVCHVPRPSNALRRCVDWPEESAISGASDPVSSPLSRLKESIGAKVWT</sequence>
<protein>
    <submittedName>
        <fullName evidence="1">Uncharacterized protein</fullName>
    </submittedName>
</protein>
<dbReference type="AlphaFoldDB" id="A0A448XL57"/>
<keyword evidence="2" id="KW-1185">Reference proteome</keyword>
<accession>A0A448XL57</accession>
<proteinExistence type="predicted"/>
<reference evidence="1" key="1">
    <citation type="submission" date="2018-11" db="EMBL/GenBank/DDBJ databases">
        <authorList>
            <consortium name="Pathogen Informatics"/>
        </authorList>
    </citation>
    <scope>NUCLEOTIDE SEQUENCE</scope>
</reference>
<comment type="caution">
    <text evidence="1">The sequence shown here is derived from an EMBL/GenBank/DDBJ whole genome shotgun (WGS) entry which is preliminary data.</text>
</comment>
<dbReference type="EMBL" id="CAAALY010260531">
    <property type="protein sequence ID" value="VEL39232.1"/>
    <property type="molecule type" value="Genomic_DNA"/>
</dbReference>
<organism evidence="1 2">
    <name type="scientific">Protopolystoma xenopodis</name>
    <dbReference type="NCBI Taxonomy" id="117903"/>
    <lineage>
        <taxon>Eukaryota</taxon>
        <taxon>Metazoa</taxon>
        <taxon>Spiralia</taxon>
        <taxon>Lophotrochozoa</taxon>
        <taxon>Platyhelminthes</taxon>
        <taxon>Monogenea</taxon>
        <taxon>Polyopisthocotylea</taxon>
        <taxon>Polystomatidea</taxon>
        <taxon>Polystomatidae</taxon>
        <taxon>Protopolystoma</taxon>
    </lineage>
</organism>
<gene>
    <name evidence="1" type="ORF">PXEA_LOCUS32672</name>
</gene>
<dbReference type="Proteomes" id="UP000784294">
    <property type="component" value="Unassembled WGS sequence"/>
</dbReference>
<name>A0A448XL57_9PLAT</name>
<evidence type="ECO:0000313" key="1">
    <source>
        <dbReference type="EMBL" id="VEL39232.1"/>
    </source>
</evidence>
<evidence type="ECO:0000313" key="2">
    <source>
        <dbReference type="Proteomes" id="UP000784294"/>
    </source>
</evidence>